<dbReference type="InterPro" id="IPR011527">
    <property type="entry name" value="ABC1_TM_dom"/>
</dbReference>
<dbReference type="PROSITE" id="PS00211">
    <property type="entry name" value="ABC_TRANSPORTER_1"/>
    <property type="match status" value="2"/>
</dbReference>
<dbReference type="EMBL" id="JAFJYH010000004">
    <property type="protein sequence ID" value="KAG4426170.1"/>
    <property type="molecule type" value="Genomic_DNA"/>
</dbReference>
<dbReference type="GO" id="GO:0140359">
    <property type="term" value="F:ABC-type transporter activity"/>
    <property type="evidence" value="ECO:0007669"/>
    <property type="project" value="InterPro"/>
</dbReference>
<keyword evidence="4" id="KW-0547">Nucleotide-binding</keyword>
<dbReference type="OrthoDB" id="6500128at2759"/>
<comment type="subcellular location">
    <subcellularLocation>
        <location evidence="1">Membrane</location>
        <topology evidence="1">Multi-pass membrane protein</topology>
    </subcellularLocation>
</comment>
<keyword evidence="5" id="KW-0067">ATP-binding</keyword>
<feature type="transmembrane region" description="Helical" evidence="8">
    <location>
        <begin position="34"/>
        <end position="59"/>
    </location>
</feature>
<dbReference type="InterPro" id="IPR044726">
    <property type="entry name" value="ABCC_6TM_D2"/>
</dbReference>
<feature type="transmembrane region" description="Helical" evidence="8">
    <location>
        <begin position="945"/>
        <end position="967"/>
    </location>
</feature>
<evidence type="ECO:0000256" key="1">
    <source>
        <dbReference type="ARBA" id="ARBA00004141"/>
    </source>
</evidence>
<keyword evidence="6 8" id="KW-1133">Transmembrane helix</keyword>
<feature type="transmembrane region" description="Helical" evidence="8">
    <location>
        <begin position="71"/>
        <end position="94"/>
    </location>
</feature>
<evidence type="ECO:0000259" key="9">
    <source>
        <dbReference type="PROSITE" id="PS50893"/>
    </source>
</evidence>
<gene>
    <name evidence="11" type="ORF">IFR04_000636</name>
</gene>
<evidence type="ECO:0000256" key="3">
    <source>
        <dbReference type="ARBA" id="ARBA00022692"/>
    </source>
</evidence>
<evidence type="ECO:0000256" key="7">
    <source>
        <dbReference type="ARBA" id="ARBA00023136"/>
    </source>
</evidence>
<evidence type="ECO:0000256" key="5">
    <source>
        <dbReference type="ARBA" id="ARBA00022840"/>
    </source>
</evidence>
<dbReference type="CDD" id="cd18580">
    <property type="entry name" value="ABC_6TM_ABCC_D2"/>
    <property type="match status" value="1"/>
</dbReference>
<evidence type="ECO:0000259" key="10">
    <source>
        <dbReference type="PROSITE" id="PS50929"/>
    </source>
</evidence>
<feature type="transmembrane region" description="Helical" evidence="8">
    <location>
        <begin position="422"/>
        <end position="440"/>
    </location>
</feature>
<feature type="transmembrane region" description="Helical" evidence="8">
    <location>
        <begin position="173"/>
        <end position="191"/>
    </location>
</feature>
<dbReference type="InterPro" id="IPR017871">
    <property type="entry name" value="ABC_transporter-like_CS"/>
</dbReference>
<dbReference type="Pfam" id="PF00664">
    <property type="entry name" value="ABC_membrane"/>
    <property type="match status" value="3"/>
</dbReference>
<dbReference type="Gene3D" id="3.40.50.300">
    <property type="entry name" value="P-loop containing nucleotide triphosphate hydrolases"/>
    <property type="match status" value="2"/>
</dbReference>
<feature type="transmembrane region" description="Helical" evidence="8">
    <location>
        <begin position="285"/>
        <end position="305"/>
    </location>
</feature>
<dbReference type="InterPro" id="IPR050173">
    <property type="entry name" value="ABC_transporter_C-like"/>
</dbReference>
<feature type="domain" description="ABC transmembrane type-1" evidence="10">
    <location>
        <begin position="293"/>
        <end position="560"/>
    </location>
</feature>
<dbReference type="Pfam" id="PF00005">
    <property type="entry name" value="ABC_tran"/>
    <property type="match status" value="2"/>
</dbReference>
<evidence type="ECO:0000256" key="4">
    <source>
        <dbReference type="ARBA" id="ARBA00022741"/>
    </source>
</evidence>
<organism evidence="11 12">
    <name type="scientific">Cadophora malorum</name>
    <dbReference type="NCBI Taxonomy" id="108018"/>
    <lineage>
        <taxon>Eukaryota</taxon>
        <taxon>Fungi</taxon>
        <taxon>Dikarya</taxon>
        <taxon>Ascomycota</taxon>
        <taxon>Pezizomycotina</taxon>
        <taxon>Leotiomycetes</taxon>
        <taxon>Helotiales</taxon>
        <taxon>Ploettnerulaceae</taxon>
        <taxon>Cadophora</taxon>
    </lineage>
</organism>
<dbReference type="InterPro" id="IPR003593">
    <property type="entry name" value="AAA+_ATPase"/>
</dbReference>
<feature type="transmembrane region" description="Helical" evidence="8">
    <location>
        <begin position="904"/>
        <end position="925"/>
    </location>
</feature>
<dbReference type="GO" id="GO:0005524">
    <property type="term" value="F:ATP binding"/>
    <property type="evidence" value="ECO:0007669"/>
    <property type="project" value="UniProtKB-KW"/>
</dbReference>
<dbReference type="Proteomes" id="UP000664132">
    <property type="component" value="Unassembled WGS sequence"/>
</dbReference>
<feature type="transmembrane region" description="Helical" evidence="8">
    <location>
        <begin position="1140"/>
        <end position="1162"/>
    </location>
</feature>
<dbReference type="SMART" id="SM00382">
    <property type="entry name" value="AAA"/>
    <property type="match status" value="2"/>
</dbReference>
<evidence type="ECO:0000313" key="11">
    <source>
        <dbReference type="EMBL" id="KAG4426170.1"/>
    </source>
</evidence>
<protein>
    <recommendedName>
        <fullName evidence="13">ABC transporter</fullName>
    </recommendedName>
</protein>
<feature type="domain" description="ABC transporter" evidence="9">
    <location>
        <begin position="1201"/>
        <end position="1454"/>
    </location>
</feature>
<evidence type="ECO:0000256" key="2">
    <source>
        <dbReference type="ARBA" id="ARBA00022448"/>
    </source>
</evidence>
<dbReference type="InterPro" id="IPR027417">
    <property type="entry name" value="P-loop_NTPase"/>
</dbReference>
<feature type="domain" description="ABC transporter" evidence="9">
    <location>
        <begin position="605"/>
        <end position="832"/>
    </location>
</feature>
<proteinExistence type="predicted"/>
<dbReference type="FunFam" id="1.20.1560.10:FF:000055">
    <property type="entry name" value="ABC multidrug transporter (Eurofung)"/>
    <property type="match status" value="1"/>
</dbReference>
<keyword evidence="3 8" id="KW-0812">Transmembrane</keyword>
<dbReference type="InterPro" id="IPR036640">
    <property type="entry name" value="ABC1_TM_sf"/>
</dbReference>
<dbReference type="PANTHER" id="PTHR24223:SF345">
    <property type="entry name" value="ABC MULTIDRUG TRANSPORTER (EUROFUNG)"/>
    <property type="match status" value="1"/>
</dbReference>
<keyword evidence="7 8" id="KW-0472">Membrane</keyword>
<keyword evidence="12" id="KW-1185">Reference proteome</keyword>
<feature type="domain" description="ABC transmembrane type-1" evidence="10">
    <location>
        <begin position="905"/>
        <end position="1164"/>
    </location>
</feature>
<feature type="transmembrane region" description="Helical" evidence="8">
    <location>
        <begin position="1108"/>
        <end position="1128"/>
    </location>
</feature>
<accession>A0A8H8BW03</accession>
<dbReference type="Gene3D" id="1.20.1560.10">
    <property type="entry name" value="ABC transporter type 1, transmembrane domain"/>
    <property type="match status" value="2"/>
</dbReference>
<feature type="transmembrane region" description="Helical" evidence="8">
    <location>
        <begin position="1035"/>
        <end position="1059"/>
    </location>
</feature>
<name>A0A8H8BW03_9HELO</name>
<sequence>MQVNDDQECADNIAFGLVDICAVPTSLTLLEHEWVFWLSVTTSATFVVLAIPRIFHLIFRCPRATISRAPVFILVAKIIISTILTGLRLGLFLISIQKSDGHHQDVRRVASSSLDFTASFFLLASTPLEHLKSARPSFLNCMYLLLTFVYDVTRVPLLWPTYQHHSAEPRSHAFKVLFTAIVTVDFTFLVLESTRRRTWNAWNAEDHSPEETSSVLSLGIYGWLNPLLWRGYHETLTMQHLYALDQKISIVTPSSRKSVHSREHSTVTPDWQLIWWLVRSLGKSFVFPVLPRIFLLGFTLCQPFFIQRLLHFLSSPEDDTLTASALISVAVFTYMGIAVTTALYWYYQERFQSMLRAFLISSIYQKTAHIQHNGDGDPAAVTLMGTDVERVYTGLRLMHEIWAHAIQISLSLWLLYRQVGLAFLAPLIIVSFGFVISFGLSKRAVPYQAAWMARIQKRTGVTSSVLAHIKDLRIYGMTNAATALVKSEREAEIKVGERSRIVTAVSASLSQLPQAVAPALLFAFGPHKIDHTRAFTALSLLALLTSPLMVILQIFPIIAAAFACLRRIREFLIRDGRVDGRLFHVQPNGSNEKTASQTPDPEVSIAIENGYLGWTEQNAVLKNINIHLPKSSTTFVVGPNASGKSTLCRALLGEVPFAQGSVILGSTKVGYCDQSPFLFNTSIKENITGFSSFNAARYTEVIETTLLAEDLESLPLGDMTIVGNKGISLSGGQRQRISLARALYHDAEILILDDIFSGLDGSTQEKVCRSVLGSRGLLRRRGTTALLCTHAKQFIFSADYIIALSSNGKIADQGALSDLVQDIDRAQRIGLTGSLHADTPVTKDVLNPDGVIVEEANASGIPERISPAQMPTNVPNQVVAPISTPIADRKVYVHWLSTIGLRPLLLFLLLIIGNGFFSNFPTIWLKWWSSDSTFSTPEHLFGYWIGIYALFGAATVLCVLPAGLVMLRTGVRLTGITLHHEAIDTVMHSSLRYLSLTDVGKILNLFSQDMNILDTQLPRMVNNMGFTLSNAIGQAVVIAVSSPWLAASYPLFIAMLWAVQRVINFLDTLNGLPTIRAFGWFPQQQASNNLLLDNSQRPSYLLAMAQQWLMFTMNFIVAVLAVMLVALATQLRSNAGSVGAGLVTLMSLGSTLTTVIVAYTGLETSLGAIARLKSFGEETESENGSIQYAVVPQEWPMAGEIKIQGVDASYTGTELVLKDLSLSIKAREKVAICGRTGSGKSSILSLLLRLIEPVPSDTPTVTDALRSSISIDGIPLNSIDHTILRDRVFSASQDAVFLPDGSSFRSNLDPWGSSTIAECLSILHDLDLQALVEAKGGLEAPASFSELSAGQKQLFSLARLLLRRLVKIRESGVDGGLLLLDEITSSADAETERRVRRLLEVEFEKYTVVMVTHHREMAVACDRAVVLDSGRVVENGEPGKLLERESGWFRGLWETGERSKDA</sequence>
<dbReference type="InterPro" id="IPR003439">
    <property type="entry name" value="ABC_transporter-like_ATP-bd"/>
</dbReference>
<dbReference type="GO" id="GO:0016020">
    <property type="term" value="C:membrane"/>
    <property type="evidence" value="ECO:0007669"/>
    <property type="project" value="UniProtKB-SubCell"/>
</dbReference>
<evidence type="ECO:0000256" key="8">
    <source>
        <dbReference type="SAM" id="Phobius"/>
    </source>
</evidence>
<keyword evidence="2" id="KW-0813">Transport</keyword>
<reference evidence="11" key="1">
    <citation type="submission" date="2021-02" db="EMBL/GenBank/DDBJ databases">
        <title>Genome sequence Cadophora malorum strain M34.</title>
        <authorList>
            <person name="Stefanovic E."/>
            <person name="Vu D."/>
            <person name="Scully C."/>
            <person name="Dijksterhuis J."/>
            <person name="Roader J."/>
            <person name="Houbraken J."/>
        </authorList>
    </citation>
    <scope>NUCLEOTIDE SEQUENCE</scope>
    <source>
        <strain evidence="11">M34</strain>
    </source>
</reference>
<evidence type="ECO:0000256" key="6">
    <source>
        <dbReference type="ARBA" id="ARBA00022989"/>
    </source>
</evidence>
<dbReference type="PROSITE" id="PS50893">
    <property type="entry name" value="ABC_TRANSPORTER_2"/>
    <property type="match status" value="2"/>
</dbReference>
<dbReference type="SUPFAM" id="SSF52540">
    <property type="entry name" value="P-loop containing nucleoside triphosphate hydrolases"/>
    <property type="match status" value="2"/>
</dbReference>
<feature type="transmembrane region" description="Helical" evidence="8">
    <location>
        <begin position="537"/>
        <end position="565"/>
    </location>
</feature>
<dbReference type="PROSITE" id="PS50929">
    <property type="entry name" value="ABC_TM1F"/>
    <property type="match status" value="2"/>
</dbReference>
<dbReference type="PANTHER" id="PTHR24223">
    <property type="entry name" value="ATP-BINDING CASSETTE SUB-FAMILY C"/>
    <property type="match status" value="1"/>
</dbReference>
<evidence type="ECO:0008006" key="13">
    <source>
        <dbReference type="Google" id="ProtNLM"/>
    </source>
</evidence>
<feature type="transmembrane region" description="Helical" evidence="8">
    <location>
        <begin position="325"/>
        <end position="347"/>
    </location>
</feature>
<evidence type="ECO:0000313" key="12">
    <source>
        <dbReference type="Proteomes" id="UP000664132"/>
    </source>
</evidence>
<dbReference type="SUPFAM" id="SSF90123">
    <property type="entry name" value="ABC transporter transmembrane region"/>
    <property type="match status" value="2"/>
</dbReference>
<dbReference type="CDD" id="cd03250">
    <property type="entry name" value="ABCC_MRP_domain1"/>
    <property type="match status" value="1"/>
</dbReference>
<dbReference type="GO" id="GO:0016887">
    <property type="term" value="F:ATP hydrolysis activity"/>
    <property type="evidence" value="ECO:0007669"/>
    <property type="project" value="InterPro"/>
</dbReference>
<comment type="caution">
    <text evidence="11">The sequence shown here is derived from an EMBL/GenBank/DDBJ whole genome shotgun (WGS) entry which is preliminary data.</text>
</comment>